<dbReference type="EMBL" id="NJHN03000032">
    <property type="protein sequence ID" value="KAH9423358.1"/>
    <property type="molecule type" value="Genomic_DNA"/>
</dbReference>
<sequence length="60" mass="6871">MDVTINASPGSKRCIGSHDDEVDDGVKFVGLKLPVEKNEFRFVKLWVWGWLETKEPKPKI</sequence>
<accession>A0ABQ8JL80</accession>
<gene>
    <name evidence="1" type="ORF">DERP_003637</name>
</gene>
<reference evidence="1 2" key="1">
    <citation type="journal article" date="2018" name="J. Allergy Clin. Immunol.">
        <title>High-quality assembly of Dermatophagoides pteronyssinus genome and transcriptome reveals a wide range of novel allergens.</title>
        <authorList>
            <person name="Liu X.Y."/>
            <person name="Yang K.Y."/>
            <person name="Wang M.Q."/>
            <person name="Kwok J.S."/>
            <person name="Zeng X."/>
            <person name="Yang Z."/>
            <person name="Xiao X.J."/>
            <person name="Lau C.P."/>
            <person name="Li Y."/>
            <person name="Huang Z.M."/>
            <person name="Ba J.G."/>
            <person name="Yim A.K."/>
            <person name="Ouyang C.Y."/>
            <person name="Ngai S.M."/>
            <person name="Chan T.F."/>
            <person name="Leung E.L."/>
            <person name="Liu L."/>
            <person name="Liu Z.G."/>
            <person name="Tsui S.K."/>
        </authorList>
    </citation>
    <scope>NUCLEOTIDE SEQUENCE [LARGE SCALE GENOMIC DNA]</scope>
    <source>
        <strain evidence="1">Derp</strain>
    </source>
</reference>
<organism evidence="1 2">
    <name type="scientific">Dermatophagoides pteronyssinus</name>
    <name type="common">European house dust mite</name>
    <dbReference type="NCBI Taxonomy" id="6956"/>
    <lineage>
        <taxon>Eukaryota</taxon>
        <taxon>Metazoa</taxon>
        <taxon>Ecdysozoa</taxon>
        <taxon>Arthropoda</taxon>
        <taxon>Chelicerata</taxon>
        <taxon>Arachnida</taxon>
        <taxon>Acari</taxon>
        <taxon>Acariformes</taxon>
        <taxon>Sarcoptiformes</taxon>
        <taxon>Astigmata</taxon>
        <taxon>Psoroptidia</taxon>
        <taxon>Analgoidea</taxon>
        <taxon>Pyroglyphidae</taxon>
        <taxon>Dermatophagoidinae</taxon>
        <taxon>Dermatophagoides</taxon>
    </lineage>
</organism>
<comment type="caution">
    <text evidence="1">The sequence shown here is derived from an EMBL/GenBank/DDBJ whole genome shotgun (WGS) entry which is preliminary data.</text>
</comment>
<proteinExistence type="predicted"/>
<reference evidence="1 2" key="2">
    <citation type="journal article" date="2022" name="Mol. Biol. Evol.">
        <title>Comparative Genomics Reveals Insights into the Divergent Evolution of Astigmatic Mites and Household Pest Adaptations.</title>
        <authorList>
            <person name="Xiong Q."/>
            <person name="Wan A.T."/>
            <person name="Liu X."/>
            <person name="Fung C.S."/>
            <person name="Xiao X."/>
            <person name="Malainual N."/>
            <person name="Hou J."/>
            <person name="Wang L."/>
            <person name="Wang M."/>
            <person name="Yang K.Y."/>
            <person name="Cui Y."/>
            <person name="Leung E.L."/>
            <person name="Nong W."/>
            <person name="Shin S.K."/>
            <person name="Au S.W."/>
            <person name="Jeong K.Y."/>
            <person name="Chew F.T."/>
            <person name="Hui J.H."/>
            <person name="Leung T.F."/>
            <person name="Tungtrongchitr A."/>
            <person name="Zhong N."/>
            <person name="Liu Z."/>
            <person name="Tsui S.K."/>
        </authorList>
    </citation>
    <scope>NUCLEOTIDE SEQUENCE [LARGE SCALE GENOMIC DNA]</scope>
    <source>
        <strain evidence="1">Derp</strain>
    </source>
</reference>
<name>A0ABQ8JL80_DERPT</name>
<evidence type="ECO:0000313" key="1">
    <source>
        <dbReference type="EMBL" id="KAH9423358.1"/>
    </source>
</evidence>
<protein>
    <submittedName>
        <fullName evidence="1">Uncharacterized protein</fullName>
    </submittedName>
</protein>
<keyword evidence="2" id="KW-1185">Reference proteome</keyword>
<evidence type="ECO:0000313" key="2">
    <source>
        <dbReference type="Proteomes" id="UP000887458"/>
    </source>
</evidence>
<dbReference type="Proteomes" id="UP000887458">
    <property type="component" value="Unassembled WGS sequence"/>
</dbReference>